<dbReference type="EMBL" id="LAZR01017249">
    <property type="protein sequence ID" value="KKM01218.1"/>
    <property type="molecule type" value="Genomic_DNA"/>
</dbReference>
<protein>
    <submittedName>
        <fullName evidence="1">Uncharacterized protein</fullName>
    </submittedName>
</protein>
<feature type="non-terminal residue" evidence="1">
    <location>
        <position position="1"/>
    </location>
</feature>
<gene>
    <name evidence="1" type="ORF">LCGC14_1796680</name>
</gene>
<comment type="caution">
    <text evidence="1">The sequence shown here is derived from an EMBL/GenBank/DDBJ whole genome shotgun (WGS) entry which is preliminary data.</text>
</comment>
<dbReference type="AlphaFoldDB" id="A0A0F9JQG4"/>
<evidence type="ECO:0000313" key="1">
    <source>
        <dbReference type="EMBL" id="KKM01218.1"/>
    </source>
</evidence>
<accession>A0A0F9JQG4</accession>
<organism evidence="1">
    <name type="scientific">marine sediment metagenome</name>
    <dbReference type="NCBI Taxonomy" id="412755"/>
    <lineage>
        <taxon>unclassified sequences</taxon>
        <taxon>metagenomes</taxon>
        <taxon>ecological metagenomes</taxon>
    </lineage>
</organism>
<sequence length="264" mass="29222">IRSEEESRECLCSTVPPTSISIDWGGLRWSGSLCVINHCAAVRLPLSTSVFTTRQALTTPSDSANSTPDRNSSSFFKCRYNVACEIPTCLEAAVRGIQSATNSMNLSLSSSVNLSSPGCSILLDQFLLEQVFVTTVLGDCCRFNRVTLRSKIFNESFCHQISILWHTWFALVVDTVVVYTHTFDDDCPISHDLSLNVDRISRRADVNVSVHDLPCNRAQHTRLFCPARVAQAGQMCQVRASVLRLISGPSGAETMRRRLWQGTS</sequence>
<proteinExistence type="predicted"/>
<reference evidence="1" key="1">
    <citation type="journal article" date="2015" name="Nature">
        <title>Complex archaea that bridge the gap between prokaryotes and eukaryotes.</title>
        <authorList>
            <person name="Spang A."/>
            <person name="Saw J.H."/>
            <person name="Jorgensen S.L."/>
            <person name="Zaremba-Niedzwiedzka K."/>
            <person name="Martijn J."/>
            <person name="Lind A.E."/>
            <person name="van Eijk R."/>
            <person name="Schleper C."/>
            <person name="Guy L."/>
            <person name="Ettema T.J."/>
        </authorList>
    </citation>
    <scope>NUCLEOTIDE SEQUENCE</scope>
</reference>
<name>A0A0F9JQG4_9ZZZZ</name>